<dbReference type="AlphaFoldDB" id="A0A6G0WYJ0"/>
<protein>
    <submittedName>
        <fullName evidence="1">Uncharacterized protein</fullName>
    </submittedName>
</protein>
<dbReference type="EMBL" id="VJMJ01000130">
    <property type="protein sequence ID" value="KAF0732623.1"/>
    <property type="molecule type" value="Genomic_DNA"/>
</dbReference>
<dbReference type="Proteomes" id="UP000481153">
    <property type="component" value="Unassembled WGS sequence"/>
</dbReference>
<proteinExistence type="predicted"/>
<reference evidence="1 2" key="1">
    <citation type="submission" date="2019-07" db="EMBL/GenBank/DDBJ databases">
        <title>Genomics analysis of Aphanomyces spp. identifies a new class of oomycete effector associated with host adaptation.</title>
        <authorList>
            <person name="Gaulin E."/>
        </authorList>
    </citation>
    <scope>NUCLEOTIDE SEQUENCE [LARGE SCALE GENOMIC DNA]</scope>
    <source>
        <strain evidence="1 2">ATCC 201684</strain>
    </source>
</reference>
<name>A0A6G0WYJ0_9STRA</name>
<evidence type="ECO:0000313" key="2">
    <source>
        <dbReference type="Proteomes" id="UP000481153"/>
    </source>
</evidence>
<accession>A0A6G0WYJ0</accession>
<comment type="caution">
    <text evidence="1">The sequence shown here is derived from an EMBL/GenBank/DDBJ whole genome shotgun (WGS) entry which is preliminary data.</text>
</comment>
<keyword evidence="2" id="KW-1185">Reference proteome</keyword>
<gene>
    <name evidence="1" type="ORF">Ae201684_010331</name>
</gene>
<evidence type="ECO:0000313" key="1">
    <source>
        <dbReference type="EMBL" id="KAF0732623.1"/>
    </source>
</evidence>
<sequence length="119" mass="13098">MPSSRCVHYRGDTRLKVDSIDWTTPPIALDQSKRCCGHAVGNQRRRGGVCALRPSPSQAFCESKRCCGRAAGDTHHTPTTPFFLSVLCRIQRCVLGTSDQDSSPKQLGRDSFVAFSCRP</sequence>
<organism evidence="1 2">
    <name type="scientific">Aphanomyces euteiches</name>
    <dbReference type="NCBI Taxonomy" id="100861"/>
    <lineage>
        <taxon>Eukaryota</taxon>
        <taxon>Sar</taxon>
        <taxon>Stramenopiles</taxon>
        <taxon>Oomycota</taxon>
        <taxon>Saprolegniomycetes</taxon>
        <taxon>Saprolegniales</taxon>
        <taxon>Verrucalvaceae</taxon>
        <taxon>Aphanomyces</taxon>
    </lineage>
</organism>